<evidence type="ECO:0008006" key="3">
    <source>
        <dbReference type="Google" id="ProtNLM"/>
    </source>
</evidence>
<dbReference type="Proteomes" id="UP000054477">
    <property type="component" value="Unassembled WGS sequence"/>
</dbReference>
<protein>
    <recommendedName>
        <fullName evidence="3">F-box domain-containing protein</fullName>
    </recommendedName>
</protein>
<name>A0A0C9WH99_9AGAR</name>
<accession>A0A0C9WH99</accession>
<dbReference type="EMBL" id="KN839104">
    <property type="protein sequence ID" value="KIJ90824.1"/>
    <property type="molecule type" value="Genomic_DNA"/>
</dbReference>
<reference evidence="1 2" key="1">
    <citation type="submission" date="2014-04" db="EMBL/GenBank/DDBJ databases">
        <authorList>
            <consortium name="DOE Joint Genome Institute"/>
            <person name="Kuo A."/>
            <person name="Kohler A."/>
            <person name="Nagy L.G."/>
            <person name="Floudas D."/>
            <person name="Copeland A."/>
            <person name="Barry K.W."/>
            <person name="Cichocki N."/>
            <person name="Veneault-Fourrey C."/>
            <person name="LaButti K."/>
            <person name="Lindquist E.A."/>
            <person name="Lipzen A."/>
            <person name="Lundell T."/>
            <person name="Morin E."/>
            <person name="Murat C."/>
            <person name="Sun H."/>
            <person name="Tunlid A."/>
            <person name="Henrissat B."/>
            <person name="Grigoriev I.V."/>
            <person name="Hibbett D.S."/>
            <person name="Martin F."/>
            <person name="Nordberg H.P."/>
            <person name="Cantor M.N."/>
            <person name="Hua S.X."/>
        </authorList>
    </citation>
    <scope>NUCLEOTIDE SEQUENCE [LARGE SCALE GENOMIC DNA]</scope>
    <source>
        <strain evidence="1 2">LaAM-08-1</strain>
    </source>
</reference>
<evidence type="ECO:0000313" key="2">
    <source>
        <dbReference type="Proteomes" id="UP000054477"/>
    </source>
</evidence>
<sequence>MHQAWSILEVRSLIFMQVNLLRDLAQLAATCKAFTKPATLELLAKQTSIARLKQLVPLNAPALVPDDINWAAFNKVASSMTVINHNQYKGIIEDTADVRNFASAVCLAVKQNLVPTVLFKHLTTLSLSITPNWPLSNFLPFLLASPILYSLELSCFEFSRADSKFQDAMTSLLENCPLLNSLTLDLDNLPSNKPPLFSKDTIHTALRSLDTSCHSQPIHLYFPAFPCLQELTIRAPEDADGYEISDYQLNFLALLHFKVQTAAENISLEFFDYISSAHSLISLSMQYINGPPFTETIEKTLIKVKQICSPASFHELNIHYSADPLGTPMDEYFLENEDEYVPFPVPTLREHLGLFPLRCLIIDVKLPFTRLHDHFLLTVGETWPTLETLHLIAGNGMHIPVSAST</sequence>
<dbReference type="OrthoDB" id="3270451at2759"/>
<gene>
    <name evidence="1" type="ORF">K443DRAFT_126409</name>
</gene>
<proteinExistence type="predicted"/>
<organism evidence="1 2">
    <name type="scientific">Laccaria amethystina LaAM-08-1</name>
    <dbReference type="NCBI Taxonomy" id="1095629"/>
    <lineage>
        <taxon>Eukaryota</taxon>
        <taxon>Fungi</taxon>
        <taxon>Dikarya</taxon>
        <taxon>Basidiomycota</taxon>
        <taxon>Agaricomycotina</taxon>
        <taxon>Agaricomycetes</taxon>
        <taxon>Agaricomycetidae</taxon>
        <taxon>Agaricales</taxon>
        <taxon>Agaricineae</taxon>
        <taxon>Hydnangiaceae</taxon>
        <taxon>Laccaria</taxon>
    </lineage>
</organism>
<dbReference type="AlphaFoldDB" id="A0A0C9WH99"/>
<reference evidence="2" key="2">
    <citation type="submission" date="2015-01" db="EMBL/GenBank/DDBJ databases">
        <title>Evolutionary Origins and Diversification of the Mycorrhizal Mutualists.</title>
        <authorList>
            <consortium name="DOE Joint Genome Institute"/>
            <consortium name="Mycorrhizal Genomics Consortium"/>
            <person name="Kohler A."/>
            <person name="Kuo A."/>
            <person name="Nagy L.G."/>
            <person name="Floudas D."/>
            <person name="Copeland A."/>
            <person name="Barry K.W."/>
            <person name="Cichocki N."/>
            <person name="Veneault-Fourrey C."/>
            <person name="LaButti K."/>
            <person name="Lindquist E.A."/>
            <person name="Lipzen A."/>
            <person name="Lundell T."/>
            <person name="Morin E."/>
            <person name="Murat C."/>
            <person name="Riley R."/>
            <person name="Ohm R."/>
            <person name="Sun H."/>
            <person name="Tunlid A."/>
            <person name="Henrissat B."/>
            <person name="Grigoriev I.V."/>
            <person name="Hibbett D.S."/>
            <person name="Martin F."/>
        </authorList>
    </citation>
    <scope>NUCLEOTIDE SEQUENCE [LARGE SCALE GENOMIC DNA]</scope>
    <source>
        <strain evidence="2">LaAM-08-1</strain>
    </source>
</reference>
<keyword evidence="2" id="KW-1185">Reference proteome</keyword>
<dbReference type="HOGENOM" id="CLU_679832_0_0_1"/>
<evidence type="ECO:0000313" key="1">
    <source>
        <dbReference type="EMBL" id="KIJ90824.1"/>
    </source>
</evidence>